<dbReference type="OrthoDB" id="2646363at2"/>
<proteinExistence type="predicted"/>
<comment type="caution">
    <text evidence="1">The sequence shown here is derived from an EMBL/GenBank/DDBJ whole genome shotgun (WGS) entry which is preliminary data.</text>
</comment>
<gene>
    <name evidence="1" type="ORF">D3872_11605</name>
</gene>
<keyword evidence="2" id="KW-1185">Reference proteome</keyword>
<accession>A0A418XT59</accession>
<evidence type="ECO:0000313" key="1">
    <source>
        <dbReference type="EMBL" id="RJG15853.1"/>
    </source>
</evidence>
<sequence>MADAAVSELGFIPETAREIDNVRERCRRTVRKRAVLAAGVSAVPIPGVDVVSDLSLFAKLVDEVNQAFGLTPEQIDRLKPKHKLIAYQAAMGVGGMLVGKLVSRELLMAVFKRVGVKSAAKSAAKFVPFAGQVVAAGIGYAVFRHLGYQHVEACASVAKQLRAAGPGD</sequence>
<dbReference type="EMBL" id="QYUP01000111">
    <property type="protein sequence ID" value="RJG15853.1"/>
    <property type="molecule type" value="Genomic_DNA"/>
</dbReference>
<protein>
    <recommendedName>
        <fullName evidence="3">DUF697 domain-containing protein</fullName>
    </recommendedName>
</protein>
<name>A0A418XT59_9BURK</name>
<dbReference type="AlphaFoldDB" id="A0A418XT59"/>
<evidence type="ECO:0008006" key="3">
    <source>
        <dbReference type="Google" id="ProtNLM"/>
    </source>
</evidence>
<organism evidence="1 2">
    <name type="scientific">Massilia cavernae</name>
    <dbReference type="NCBI Taxonomy" id="2320864"/>
    <lineage>
        <taxon>Bacteria</taxon>
        <taxon>Pseudomonadati</taxon>
        <taxon>Pseudomonadota</taxon>
        <taxon>Betaproteobacteria</taxon>
        <taxon>Burkholderiales</taxon>
        <taxon>Oxalobacteraceae</taxon>
        <taxon>Telluria group</taxon>
        <taxon>Massilia</taxon>
    </lineage>
</organism>
<dbReference type="Proteomes" id="UP000284006">
    <property type="component" value="Unassembled WGS sequence"/>
</dbReference>
<evidence type="ECO:0000313" key="2">
    <source>
        <dbReference type="Proteomes" id="UP000284006"/>
    </source>
</evidence>
<reference evidence="1 2" key="1">
    <citation type="submission" date="2018-09" db="EMBL/GenBank/DDBJ databases">
        <authorList>
            <person name="Zhu H."/>
        </authorList>
    </citation>
    <scope>NUCLEOTIDE SEQUENCE [LARGE SCALE GENOMIC DNA]</scope>
    <source>
        <strain evidence="1 2">K1S02-61</strain>
    </source>
</reference>